<accession>A0A6A6DNY8</accession>
<evidence type="ECO:0000256" key="6">
    <source>
        <dbReference type="ARBA" id="ARBA00047919"/>
    </source>
</evidence>
<dbReference type="EC" id="2.7.11.24" evidence="1"/>
<name>A0A6A6DNY8_9PEZI</name>
<evidence type="ECO:0000256" key="7">
    <source>
        <dbReference type="ARBA" id="ARBA00048130"/>
    </source>
</evidence>
<dbReference type="PANTHER" id="PTHR48016">
    <property type="entry name" value="MAP KINASE KINASE KINASE SSK2-RELATED-RELATED"/>
    <property type="match status" value="1"/>
</dbReference>
<dbReference type="GO" id="GO:0004707">
    <property type="term" value="F:MAP kinase activity"/>
    <property type="evidence" value="ECO:0007669"/>
    <property type="project" value="UniProtKB-EC"/>
</dbReference>
<feature type="region of interest" description="Disordered" evidence="9">
    <location>
        <begin position="162"/>
        <end position="197"/>
    </location>
</feature>
<dbReference type="Proteomes" id="UP000800200">
    <property type="component" value="Unassembled WGS sequence"/>
</dbReference>
<keyword evidence="5 8" id="KW-0067">ATP-binding</keyword>
<dbReference type="SMART" id="SM00220">
    <property type="entry name" value="S_TKc"/>
    <property type="match status" value="1"/>
</dbReference>
<evidence type="ECO:0000256" key="8">
    <source>
        <dbReference type="PROSITE-ProRule" id="PRU10141"/>
    </source>
</evidence>
<evidence type="ECO:0000259" key="10">
    <source>
        <dbReference type="PROSITE" id="PS50011"/>
    </source>
</evidence>
<evidence type="ECO:0000256" key="1">
    <source>
        <dbReference type="ARBA" id="ARBA00012411"/>
    </source>
</evidence>
<dbReference type="OrthoDB" id="4062651at2759"/>
<dbReference type="Gene3D" id="1.10.510.10">
    <property type="entry name" value="Transferase(Phosphotransferase) domain 1"/>
    <property type="match status" value="1"/>
</dbReference>
<dbReference type="AlphaFoldDB" id="A0A6A6DNY8"/>
<comment type="catalytic activity">
    <reaction evidence="7">
        <text>L-seryl-[protein] + ATP = O-phospho-L-seryl-[protein] + ADP + H(+)</text>
        <dbReference type="Rhea" id="RHEA:17989"/>
        <dbReference type="Rhea" id="RHEA-COMP:9863"/>
        <dbReference type="Rhea" id="RHEA-COMP:11604"/>
        <dbReference type="ChEBI" id="CHEBI:15378"/>
        <dbReference type="ChEBI" id="CHEBI:29999"/>
        <dbReference type="ChEBI" id="CHEBI:30616"/>
        <dbReference type="ChEBI" id="CHEBI:83421"/>
        <dbReference type="ChEBI" id="CHEBI:456216"/>
        <dbReference type="EC" id="2.7.11.24"/>
    </reaction>
    <physiologicalReaction direction="left-to-right" evidence="7">
        <dbReference type="Rhea" id="RHEA:17990"/>
    </physiologicalReaction>
</comment>
<keyword evidence="12" id="KW-1185">Reference proteome</keyword>
<dbReference type="InterPro" id="IPR011009">
    <property type="entry name" value="Kinase-like_dom_sf"/>
</dbReference>
<dbReference type="PROSITE" id="PS00107">
    <property type="entry name" value="PROTEIN_KINASE_ATP"/>
    <property type="match status" value="1"/>
</dbReference>
<evidence type="ECO:0000256" key="9">
    <source>
        <dbReference type="SAM" id="MobiDB-lite"/>
    </source>
</evidence>
<evidence type="ECO:0000256" key="2">
    <source>
        <dbReference type="ARBA" id="ARBA00022679"/>
    </source>
</evidence>
<evidence type="ECO:0000313" key="11">
    <source>
        <dbReference type="EMBL" id="KAF2179939.1"/>
    </source>
</evidence>
<dbReference type="SUPFAM" id="SSF56112">
    <property type="entry name" value="Protein kinase-like (PK-like)"/>
    <property type="match status" value="1"/>
</dbReference>
<evidence type="ECO:0000256" key="3">
    <source>
        <dbReference type="ARBA" id="ARBA00022741"/>
    </source>
</evidence>
<comment type="catalytic activity">
    <reaction evidence="6">
        <text>L-threonyl-[protein] + ATP = O-phospho-L-threonyl-[protein] + ADP + H(+)</text>
        <dbReference type="Rhea" id="RHEA:46608"/>
        <dbReference type="Rhea" id="RHEA-COMP:11060"/>
        <dbReference type="Rhea" id="RHEA-COMP:11605"/>
        <dbReference type="ChEBI" id="CHEBI:15378"/>
        <dbReference type="ChEBI" id="CHEBI:30013"/>
        <dbReference type="ChEBI" id="CHEBI:30616"/>
        <dbReference type="ChEBI" id="CHEBI:61977"/>
        <dbReference type="ChEBI" id="CHEBI:456216"/>
        <dbReference type="EC" id="2.7.11.24"/>
    </reaction>
    <physiologicalReaction direction="left-to-right" evidence="6">
        <dbReference type="Rhea" id="RHEA:46609"/>
    </physiologicalReaction>
</comment>
<dbReference type="PANTHER" id="PTHR48016:SF56">
    <property type="entry name" value="MAPKK KINASE"/>
    <property type="match status" value="1"/>
</dbReference>
<sequence length="566" mass="63271">MPRRPRSHPHPLALFALKPLNERAEDVVAHPINDYFVSTLNDGTLGLDVGHVRSKSGNSTLATLGRGDADIFVEGSSIAKIQCSFEIDLNTNIVMLYDRSHGQTTQVFGENATPFQHGRLRKVVVQKGLNTIIGMGGEGRNLVQFKLQWQHGPTEMTEKIKNRESNPLEENPRLARTTDEAETVLPSRRETRPHTPGTWQTKLRYAKIGDMLGAGQFAEVYKAVNVDSGKLMAVKILKPPLGATKQQQESWRQSVYYAFKREVENLAKINHPCIVDYIASQGWGGPKVEIFMGLKEGTLESLIESGSYPVPDAVFHQMLQALDCLALNDIVHRDVKPANILYVTRPDSQYQFQLGDFGLCNRSVSAHTFVGSPLYMAPEFYQQGEQTYKVDVWSLFVTMLWLLDVRAFRRTWKQFKSPGEVHEVVLFAASNEDTVSKIREMAIVNPEERASAAQMLVKCFNGVGLSTPQNRVPALNISPAIAEARELVPAPVPLTTRTAQKLPKGLQKNRNIFAAAAQHRVEKARYPQAQSQRPVISPVTEIRLGQALRPVIAEKPRMSGWHVSKR</sequence>
<keyword evidence="4 11" id="KW-0418">Kinase</keyword>
<evidence type="ECO:0000256" key="4">
    <source>
        <dbReference type="ARBA" id="ARBA00022777"/>
    </source>
</evidence>
<evidence type="ECO:0000313" key="12">
    <source>
        <dbReference type="Proteomes" id="UP000800200"/>
    </source>
</evidence>
<keyword evidence="3 8" id="KW-0547">Nucleotide-binding</keyword>
<keyword evidence="2" id="KW-0808">Transferase</keyword>
<feature type="domain" description="Protein kinase" evidence="10">
    <location>
        <begin position="206"/>
        <end position="461"/>
    </location>
</feature>
<proteinExistence type="predicted"/>
<dbReference type="EMBL" id="ML994661">
    <property type="protein sequence ID" value="KAF2179939.1"/>
    <property type="molecule type" value="Genomic_DNA"/>
</dbReference>
<protein>
    <recommendedName>
        <fullName evidence="1">mitogen-activated protein kinase</fullName>
        <ecNumber evidence="1">2.7.11.24</ecNumber>
    </recommendedName>
</protein>
<dbReference type="Pfam" id="PF00069">
    <property type="entry name" value="Pkinase"/>
    <property type="match status" value="1"/>
</dbReference>
<dbReference type="GO" id="GO:0005524">
    <property type="term" value="F:ATP binding"/>
    <property type="evidence" value="ECO:0007669"/>
    <property type="project" value="UniProtKB-UniRule"/>
</dbReference>
<feature type="binding site" evidence="8">
    <location>
        <position position="235"/>
    </location>
    <ligand>
        <name>ATP</name>
        <dbReference type="ChEBI" id="CHEBI:30616"/>
    </ligand>
</feature>
<dbReference type="PROSITE" id="PS00108">
    <property type="entry name" value="PROTEIN_KINASE_ST"/>
    <property type="match status" value="1"/>
</dbReference>
<evidence type="ECO:0000256" key="5">
    <source>
        <dbReference type="ARBA" id="ARBA00022840"/>
    </source>
</evidence>
<organism evidence="11 12">
    <name type="scientific">Zopfia rhizophila CBS 207.26</name>
    <dbReference type="NCBI Taxonomy" id="1314779"/>
    <lineage>
        <taxon>Eukaryota</taxon>
        <taxon>Fungi</taxon>
        <taxon>Dikarya</taxon>
        <taxon>Ascomycota</taxon>
        <taxon>Pezizomycotina</taxon>
        <taxon>Dothideomycetes</taxon>
        <taxon>Dothideomycetes incertae sedis</taxon>
        <taxon>Zopfiaceae</taxon>
        <taxon>Zopfia</taxon>
    </lineage>
</organism>
<dbReference type="PROSITE" id="PS50011">
    <property type="entry name" value="PROTEIN_KINASE_DOM"/>
    <property type="match status" value="1"/>
</dbReference>
<feature type="compositionally biased region" description="Basic and acidic residues" evidence="9">
    <location>
        <begin position="162"/>
        <end position="179"/>
    </location>
</feature>
<dbReference type="InterPro" id="IPR050538">
    <property type="entry name" value="MAP_kinase_kinase_kinase"/>
</dbReference>
<dbReference type="InterPro" id="IPR000719">
    <property type="entry name" value="Prot_kinase_dom"/>
</dbReference>
<gene>
    <name evidence="11" type="ORF">K469DRAFT_741395</name>
</gene>
<dbReference type="InterPro" id="IPR008271">
    <property type="entry name" value="Ser/Thr_kinase_AS"/>
</dbReference>
<reference evidence="11" key="1">
    <citation type="journal article" date="2020" name="Stud. Mycol.">
        <title>101 Dothideomycetes genomes: a test case for predicting lifestyles and emergence of pathogens.</title>
        <authorList>
            <person name="Haridas S."/>
            <person name="Albert R."/>
            <person name="Binder M."/>
            <person name="Bloem J."/>
            <person name="Labutti K."/>
            <person name="Salamov A."/>
            <person name="Andreopoulos B."/>
            <person name="Baker S."/>
            <person name="Barry K."/>
            <person name="Bills G."/>
            <person name="Bluhm B."/>
            <person name="Cannon C."/>
            <person name="Castanera R."/>
            <person name="Culley D."/>
            <person name="Daum C."/>
            <person name="Ezra D."/>
            <person name="Gonzalez J."/>
            <person name="Henrissat B."/>
            <person name="Kuo A."/>
            <person name="Liang C."/>
            <person name="Lipzen A."/>
            <person name="Lutzoni F."/>
            <person name="Magnuson J."/>
            <person name="Mondo S."/>
            <person name="Nolan M."/>
            <person name="Ohm R."/>
            <person name="Pangilinan J."/>
            <person name="Park H.-J."/>
            <person name="Ramirez L."/>
            <person name="Alfaro M."/>
            <person name="Sun H."/>
            <person name="Tritt A."/>
            <person name="Yoshinaga Y."/>
            <person name="Zwiers L.-H."/>
            <person name="Turgeon B."/>
            <person name="Goodwin S."/>
            <person name="Spatafora J."/>
            <person name="Crous P."/>
            <person name="Grigoriev I."/>
        </authorList>
    </citation>
    <scope>NUCLEOTIDE SEQUENCE</scope>
    <source>
        <strain evidence="11">CBS 207.26</strain>
    </source>
</reference>
<dbReference type="InterPro" id="IPR017441">
    <property type="entry name" value="Protein_kinase_ATP_BS"/>
</dbReference>